<gene>
    <name evidence="1" type="ORF">VKT23_016576</name>
</gene>
<reference evidence="1 2" key="1">
    <citation type="submission" date="2024-01" db="EMBL/GenBank/DDBJ databases">
        <title>A draft genome for the cacao thread blight pathogen Marasmiellus scandens.</title>
        <authorList>
            <person name="Baruah I.K."/>
            <person name="Leung J."/>
            <person name="Bukari Y."/>
            <person name="Amoako-Attah I."/>
            <person name="Meinhardt L.W."/>
            <person name="Bailey B.A."/>
            <person name="Cohen S.P."/>
        </authorList>
    </citation>
    <scope>NUCLEOTIDE SEQUENCE [LARGE SCALE GENOMIC DNA]</scope>
    <source>
        <strain evidence="1 2">GH-19</strain>
    </source>
</reference>
<protein>
    <submittedName>
        <fullName evidence="1">Uncharacterized protein</fullName>
    </submittedName>
</protein>
<accession>A0ABR1IZ39</accession>
<dbReference type="EMBL" id="JBANRG010000062">
    <property type="protein sequence ID" value="KAK7441584.1"/>
    <property type="molecule type" value="Genomic_DNA"/>
</dbReference>
<name>A0ABR1IZ39_9AGAR</name>
<comment type="caution">
    <text evidence="1">The sequence shown here is derived from an EMBL/GenBank/DDBJ whole genome shotgun (WGS) entry which is preliminary data.</text>
</comment>
<keyword evidence="2" id="KW-1185">Reference proteome</keyword>
<dbReference type="Proteomes" id="UP001498398">
    <property type="component" value="Unassembled WGS sequence"/>
</dbReference>
<proteinExistence type="predicted"/>
<sequence length="57" mass="6146">MRCTHTVYRAVANEVKGRKAVKQGETGEIMMRNVERGGWEALEGGWSGGPGVDPGND</sequence>
<evidence type="ECO:0000313" key="2">
    <source>
        <dbReference type="Proteomes" id="UP001498398"/>
    </source>
</evidence>
<evidence type="ECO:0000313" key="1">
    <source>
        <dbReference type="EMBL" id="KAK7441584.1"/>
    </source>
</evidence>
<organism evidence="1 2">
    <name type="scientific">Marasmiellus scandens</name>
    <dbReference type="NCBI Taxonomy" id="2682957"/>
    <lineage>
        <taxon>Eukaryota</taxon>
        <taxon>Fungi</taxon>
        <taxon>Dikarya</taxon>
        <taxon>Basidiomycota</taxon>
        <taxon>Agaricomycotina</taxon>
        <taxon>Agaricomycetes</taxon>
        <taxon>Agaricomycetidae</taxon>
        <taxon>Agaricales</taxon>
        <taxon>Marasmiineae</taxon>
        <taxon>Omphalotaceae</taxon>
        <taxon>Marasmiellus</taxon>
    </lineage>
</organism>